<dbReference type="AlphaFoldDB" id="A0A1C3JY84"/>
<reference evidence="7 9" key="1">
    <citation type="submission" date="2016-06" db="EMBL/GenBank/DDBJ databases">
        <authorList>
            <person name="Kjaerup R.B."/>
            <person name="Dalgaard T.S."/>
            <person name="Juul-Madsen H.R."/>
        </authorList>
    </citation>
    <scope>NUCLEOTIDE SEQUENCE [LARGE SCALE GENOMIC DNA]</scope>
    <source>
        <strain evidence="7">Orrdi1</strain>
    </source>
</reference>
<gene>
    <name evidence="7" type="ORF">ODI_02274</name>
    <name evidence="8" type="ORF">ODI_R3381</name>
</gene>
<evidence type="ECO:0000256" key="2">
    <source>
        <dbReference type="ARBA" id="ARBA00005268"/>
    </source>
</evidence>
<feature type="transmembrane region" description="Helical" evidence="6">
    <location>
        <begin position="37"/>
        <end position="55"/>
    </location>
</feature>
<feature type="transmembrane region" description="Helical" evidence="6">
    <location>
        <begin position="195"/>
        <end position="213"/>
    </location>
</feature>
<evidence type="ECO:0000256" key="3">
    <source>
        <dbReference type="ARBA" id="ARBA00022692"/>
    </source>
</evidence>
<evidence type="ECO:0000256" key="4">
    <source>
        <dbReference type="ARBA" id="ARBA00022989"/>
    </source>
</evidence>
<dbReference type="KEGG" id="odi:ODI_R3381"/>
<dbReference type="PANTHER" id="PTHR30028:SF0">
    <property type="entry name" value="PROTEIN ALUMINUM SENSITIVE 3"/>
    <property type="match status" value="1"/>
</dbReference>
<feature type="transmembrane region" description="Helical" evidence="6">
    <location>
        <begin position="93"/>
        <end position="117"/>
    </location>
</feature>
<name>A0A1C3JY84_9BURK</name>
<keyword evidence="9" id="KW-1185">Reference proteome</keyword>
<evidence type="ECO:0000256" key="1">
    <source>
        <dbReference type="ARBA" id="ARBA00004141"/>
    </source>
</evidence>
<dbReference type="RefSeq" id="WP_067750102.1">
    <property type="nucleotide sequence ID" value="NZ_LT907988.1"/>
</dbReference>
<reference evidence="8 9" key="2">
    <citation type="submission" date="2017-08" db="EMBL/GenBank/DDBJ databases">
        <authorList>
            <person name="de Groot N.N."/>
        </authorList>
    </citation>
    <scope>NUCLEOTIDE SEQUENCE [LARGE SCALE GENOMIC DNA]</scope>
    <source>
        <strain evidence="8">Orrdi1</strain>
    </source>
</reference>
<comment type="similarity">
    <text evidence="2">Belongs to the UPF0014 family.</text>
</comment>
<dbReference type="EMBL" id="LT907988">
    <property type="protein sequence ID" value="SOE51357.1"/>
    <property type="molecule type" value="Genomic_DNA"/>
</dbReference>
<proteinExistence type="inferred from homology"/>
<dbReference type="Proteomes" id="UP000078558">
    <property type="component" value="Chromosome I"/>
</dbReference>
<feature type="transmembrane region" description="Helical" evidence="6">
    <location>
        <begin position="61"/>
        <end position="81"/>
    </location>
</feature>
<comment type="subcellular location">
    <subcellularLocation>
        <location evidence="1">Membrane</location>
        <topology evidence="1">Multi-pass membrane protein</topology>
    </subcellularLocation>
</comment>
<dbReference type="STRING" id="1851544.ODI_02274"/>
<evidence type="ECO:0000313" key="8">
    <source>
        <dbReference type="EMBL" id="SOE51357.1"/>
    </source>
</evidence>
<accession>A0A1C3JY84</accession>
<keyword evidence="4 6" id="KW-1133">Transmembrane helix</keyword>
<feature type="transmembrane region" description="Helical" evidence="6">
    <location>
        <begin position="12"/>
        <end position="30"/>
    </location>
</feature>
<dbReference type="OrthoDB" id="9791807at2"/>
<evidence type="ECO:0000313" key="7">
    <source>
        <dbReference type="EMBL" id="SBT24186.1"/>
    </source>
</evidence>
<dbReference type="EMBL" id="FLRC01000006">
    <property type="protein sequence ID" value="SBT24186.1"/>
    <property type="molecule type" value="Genomic_DNA"/>
</dbReference>
<feature type="transmembrane region" description="Helical" evidence="6">
    <location>
        <begin position="129"/>
        <end position="149"/>
    </location>
</feature>
<evidence type="ECO:0000313" key="9">
    <source>
        <dbReference type="Proteomes" id="UP000078558"/>
    </source>
</evidence>
<feature type="transmembrane region" description="Helical" evidence="6">
    <location>
        <begin position="225"/>
        <end position="247"/>
    </location>
</feature>
<dbReference type="PANTHER" id="PTHR30028">
    <property type="entry name" value="UPF0014 INNER MEMBRANE PROTEIN YBBM-RELATED"/>
    <property type="match status" value="1"/>
</dbReference>
<dbReference type="InterPro" id="IPR005226">
    <property type="entry name" value="UPF0014_fam"/>
</dbReference>
<sequence length="272" mass="28758">MTPLLLSPLDLAIAALLLVGSACLSVWLSLGVQRPLLVAAARMVVQLLLVGLILQKVLATASPWLTALVVLAMMGAASHAVGTRQRQGLRGPWMLGLSTTVVSVTTLAVTLLALQTALRPDPWYDARHAIPLAGIVLGGVMNAASLALNDLFHAVRRERTAIEARLALGASRREAFQGVARRAVLTGIMPHVNQMTAAGIITLPGIMTGQVLAGMDPMEAAKYQILLMCLLGAGSLLAAVGATSLAVRRLSDTRDRLRLDRLRDPARTGRKP</sequence>
<dbReference type="GO" id="GO:0005886">
    <property type="term" value="C:plasma membrane"/>
    <property type="evidence" value="ECO:0007669"/>
    <property type="project" value="TreeGrafter"/>
</dbReference>
<organism evidence="7 9">
    <name type="scientific">Orrella dioscoreae</name>
    <dbReference type="NCBI Taxonomy" id="1851544"/>
    <lineage>
        <taxon>Bacteria</taxon>
        <taxon>Pseudomonadati</taxon>
        <taxon>Pseudomonadota</taxon>
        <taxon>Betaproteobacteria</taxon>
        <taxon>Burkholderiales</taxon>
        <taxon>Alcaligenaceae</taxon>
        <taxon>Orrella</taxon>
    </lineage>
</organism>
<keyword evidence="3 6" id="KW-0812">Transmembrane</keyword>
<evidence type="ECO:0000256" key="6">
    <source>
        <dbReference type="SAM" id="Phobius"/>
    </source>
</evidence>
<dbReference type="Pfam" id="PF03649">
    <property type="entry name" value="UPF0014"/>
    <property type="match status" value="1"/>
</dbReference>
<protein>
    <submittedName>
        <fullName evidence="7">YbbM seven transmembrane helix protein</fullName>
    </submittedName>
</protein>
<evidence type="ECO:0000256" key="5">
    <source>
        <dbReference type="ARBA" id="ARBA00023136"/>
    </source>
</evidence>
<keyword evidence="5 6" id="KW-0472">Membrane</keyword>